<dbReference type="RefSeq" id="WP_031534138.1">
    <property type="nucleotide sequence ID" value="NZ_JBBMFN010000001.1"/>
</dbReference>
<dbReference type="InterPro" id="IPR036526">
    <property type="entry name" value="C-N_Hydrolase_sf"/>
</dbReference>
<dbReference type="CDD" id="cd07583">
    <property type="entry name" value="nitrilase_5"/>
    <property type="match status" value="1"/>
</dbReference>
<dbReference type="Pfam" id="PF00795">
    <property type="entry name" value="CN_hydrolase"/>
    <property type="match status" value="1"/>
</dbReference>
<evidence type="ECO:0000259" key="2">
    <source>
        <dbReference type="PROSITE" id="PS50263"/>
    </source>
</evidence>
<dbReference type="EMBL" id="JBBMFN010000001">
    <property type="protein sequence ID" value="MEQ2464356.1"/>
    <property type="molecule type" value="Genomic_DNA"/>
</dbReference>
<proteinExistence type="inferred from homology"/>
<organism evidence="3 4">
    <name type="scientific">Niallia hominis</name>
    <dbReference type="NCBI Taxonomy" id="3133173"/>
    <lineage>
        <taxon>Bacteria</taxon>
        <taxon>Bacillati</taxon>
        <taxon>Bacillota</taxon>
        <taxon>Bacilli</taxon>
        <taxon>Bacillales</taxon>
        <taxon>Bacillaceae</taxon>
        <taxon>Niallia</taxon>
    </lineage>
</organism>
<dbReference type="PROSITE" id="PS50263">
    <property type="entry name" value="CN_HYDROLASE"/>
    <property type="match status" value="1"/>
</dbReference>
<dbReference type="Gene3D" id="3.60.110.10">
    <property type="entry name" value="Carbon-nitrogen hydrolase"/>
    <property type="match status" value="1"/>
</dbReference>
<dbReference type="Proteomes" id="UP001465426">
    <property type="component" value="Unassembled WGS sequence"/>
</dbReference>
<dbReference type="GO" id="GO:0016787">
    <property type="term" value="F:hydrolase activity"/>
    <property type="evidence" value="ECO:0007669"/>
    <property type="project" value="UniProtKB-KW"/>
</dbReference>
<keyword evidence="3" id="KW-0378">Hydrolase</keyword>
<protein>
    <submittedName>
        <fullName evidence="3">Carbon-nitrogen family hydrolase</fullName>
    </submittedName>
</protein>
<dbReference type="InterPro" id="IPR003010">
    <property type="entry name" value="C-N_Hydrolase"/>
</dbReference>
<evidence type="ECO:0000313" key="3">
    <source>
        <dbReference type="EMBL" id="MEQ2464356.1"/>
    </source>
</evidence>
<comment type="similarity">
    <text evidence="1">Belongs to the carbon-nitrogen hydrolase superfamily. NIT1/NIT2 family.</text>
</comment>
<reference evidence="3 4" key="1">
    <citation type="submission" date="2024-03" db="EMBL/GenBank/DDBJ databases">
        <title>Human intestinal bacterial collection.</title>
        <authorList>
            <person name="Pauvert C."/>
            <person name="Hitch T.C.A."/>
            <person name="Clavel T."/>
        </authorList>
    </citation>
    <scope>NUCLEOTIDE SEQUENCE [LARGE SCALE GENOMIC DNA]</scope>
    <source>
        <strain evidence="3 4">CLA-SR-H024</strain>
    </source>
</reference>
<gene>
    <name evidence="3" type="ORF">WMO63_01565</name>
</gene>
<dbReference type="SUPFAM" id="SSF56317">
    <property type="entry name" value="Carbon-nitrogen hydrolase"/>
    <property type="match status" value="1"/>
</dbReference>
<accession>A0ABV1ETE0</accession>
<feature type="domain" description="CN hydrolase" evidence="2">
    <location>
        <begin position="3"/>
        <end position="239"/>
    </location>
</feature>
<evidence type="ECO:0000256" key="1">
    <source>
        <dbReference type="ARBA" id="ARBA00010613"/>
    </source>
</evidence>
<comment type="caution">
    <text evidence="3">The sequence shown here is derived from an EMBL/GenBank/DDBJ whole genome shotgun (WGS) entry which is preliminary data.</text>
</comment>
<name>A0ABV1ETE0_9BACI</name>
<dbReference type="PANTHER" id="PTHR23088:SF27">
    <property type="entry name" value="DEAMINATED GLUTATHIONE AMIDASE"/>
    <property type="match status" value="1"/>
</dbReference>
<dbReference type="PANTHER" id="PTHR23088">
    <property type="entry name" value="NITRILASE-RELATED"/>
    <property type="match status" value="1"/>
</dbReference>
<sequence>MNFRISLIQMDIAFGKPEDNFQQAEEKITAACKDNCDIIVLPELWSTGYDLARLSSIADNHAKRTISFLSELALKHQVHIIGGSIANKKENGIFNSLIVIDKSGNVAHTYDKLHLFQLMDEHLYLKSGTSSGLFSLEERMFASMICYDIRFPEWIRAHTTKGAEAIFVVAEWPKPRLAHWKSLLIARAIENQCFVIACNRVGADPDNVFAGHSMIIDPWGEIVAEAGEEEEILTASVHLDKVTEVRKTIPIFTDRKPEFYN</sequence>
<keyword evidence="4" id="KW-1185">Reference proteome</keyword>
<evidence type="ECO:0000313" key="4">
    <source>
        <dbReference type="Proteomes" id="UP001465426"/>
    </source>
</evidence>